<protein>
    <submittedName>
        <fullName evidence="2">Uncharacterized protein</fullName>
    </submittedName>
</protein>
<organism evidence="2 3">
    <name type="scientific">Streblomastix strix</name>
    <dbReference type="NCBI Taxonomy" id="222440"/>
    <lineage>
        <taxon>Eukaryota</taxon>
        <taxon>Metamonada</taxon>
        <taxon>Preaxostyla</taxon>
        <taxon>Oxymonadida</taxon>
        <taxon>Streblomastigidae</taxon>
        <taxon>Streblomastix</taxon>
    </lineage>
</organism>
<dbReference type="AlphaFoldDB" id="A0A5J4TGH0"/>
<feature type="region of interest" description="Disordered" evidence="1">
    <location>
        <begin position="1"/>
        <end position="74"/>
    </location>
</feature>
<gene>
    <name evidence="2" type="ORF">EZS28_047284</name>
</gene>
<evidence type="ECO:0000313" key="3">
    <source>
        <dbReference type="Proteomes" id="UP000324800"/>
    </source>
</evidence>
<name>A0A5J4TGH0_9EUKA</name>
<feature type="compositionally biased region" description="Polar residues" evidence="1">
    <location>
        <begin position="43"/>
        <end position="60"/>
    </location>
</feature>
<accession>A0A5J4TGH0</accession>
<sequence>MASYRTPKRQYDGGPQRSAQSARVHDQKPDFMDFSDPPPRPAYQQSPKRSYQSARASNRSPENDEQIGSPPRSV</sequence>
<dbReference type="Proteomes" id="UP000324800">
    <property type="component" value="Unassembled WGS sequence"/>
</dbReference>
<comment type="caution">
    <text evidence="2">The sequence shown here is derived from an EMBL/GenBank/DDBJ whole genome shotgun (WGS) entry which is preliminary data.</text>
</comment>
<evidence type="ECO:0000313" key="2">
    <source>
        <dbReference type="EMBL" id="KAA6357189.1"/>
    </source>
</evidence>
<proteinExistence type="predicted"/>
<reference evidence="2 3" key="1">
    <citation type="submission" date="2019-03" db="EMBL/GenBank/DDBJ databases">
        <title>Single cell metagenomics reveals metabolic interactions within the superorganism composed of flagellate Streblomastix strix and complex community of Bacteroidetes bacteria on its surface.</title>
        <authorList>
            <person name="Treitli S.C."/>
            <person name="Kolisko M."/>
            <person name="Husnik F."/>
            <person name="Keeling P."/>
            <person name="Hampl V."/>
        </authorList>
    </citation>
    <scope>NUCLEOTIDE SEQUENCE [LARGE SCALE GENOMIC DNA]</scope>
    <source>
        <strain evidence="2">ST1C</strain>
    </source>
</reference>
<evidence type="ECO:0000256" key="1">
    <source>
        <dbReference type="SAM" id="MobiDB-lite"/>
    </source>
</evidence>
<dbReference type="EMBL" id="SNRW01031783">
    <property type="protein sequence ID" value="KAA6357189.1"/>
    <property type="molecule type" value="Genomic_DNA"/>
</dbReference>